<dbReference type="Proteomes" id="UP000433181">
    <property type="component" value="Unassembled WGS sequence"/>
</dbReference>
<evidence type="ECO:0000259" key="5">
    <source>
        <dbReference type="Pfam" id="PF25917"/>
    </source>
</evidence>
<comment type="caution">
    <text evidence="6">The sequence shown here is derived from an EMBL/GenBank/DDBJ whole genome shotgun (WGS) entry which is preliminary data.</text>
</comment>
<dbReference type="AlphaFoldDB" id="A0A6I2UBG1"/>
<reference evidence="6 7" key="1">
    <citation type="submission" date="2019-08" db="EMBL/GenBank/DDBJ databases">
        <title>In-depth cultivation of the pig gut microbiome towards novel bacterial diversity and tailored functional studies.</title>
        <authorList>
            <person name="Wylensek D."/>
            <person name="Hitch T.C.A."/>
            <person name="Clavel T."/>
        </authorList>
    </citation>
    <scope>NUCLEOTIDE SEQUENCE [LARGE SCALE GENOMIC DNA]</scope>
    <source>
        <strain evidence="6 7">WCA-693-APC-5D-A</strain>
    </source>
</reference>
<keyword evidence="4" id="KW-0812">Transmembrane</keyword>
<dbReference type="RefSeq" id="WP_154407018.1">
    <property type="nucleotide sequence ID" value="NZ_VUNR01000013.1"/>
</dbReference>
<dbReference type="EMBL" id="VUNR01000013">
    <property type="protein sequence ID" value="MSU08853.1"/>
    <property type="molecule type" value="Genomic_DNA"/>
</dbReference>
<comment type="subcellular location">
    <subcellularLocation>
        <location evidence="1">Cell envelope</location>
    </subcellularLocation>
</comment>
<dbReference type="GO" id="GO:0030313">
    <property type="term" value="C:cell envelope"/>
    <property type="evidence" value="ECO:0007669"/>
    <property type="project" value="UniProtKB-SubCell"/>
</dbReference>
<evidence type="ECO:0000256" key="1">
    <source>
        <dbReference type="ARBA" id="ARBA00004196"/>
    </source>
</evidence>
<dbReference type="PANTHER" id="PTHR32347">
    <property type="entry name" value="EFFLUX SYSTEM COMPONENT YKNX-RELATED"/>
    <property type="match status" value="1"/>
</dbReference>
<feature type="domain" description="Multidrug resistance protein MdtA-like barrel-sandwich hybrid" evidence="5">
    <location>
        <begin position="55"/>
        <end position="251"/>
    </location>
</feature>
<sequence length="348" mass="37135">MNEIDISEKVKRAIKFGLPALLLLSVAVASIVWYALYGTGDLVVRDARVSSSMVGARVRVAGTVSEVLVKDGDAVKAGDVIARIKVNVTEEQLKQLQQTVELTQKNLDQLKQGITVRTPRVVSASASAGASAGEVERARSRMERMNQLYEMGAVSAVKRDEAAAAYQAAVAASSASASYDSNVVYDTTVQAASPEVIKKAELQLRQAQAALERAKGSAAATEITAPVDGTVYIGELAEGMEVQAGQVLANVGNSDSMWIEAYLEPEQQDSVRLGQVADYYVDRKKYEGLVMEINQPVEDEQQEAAGNTEGSYGEAASGKLVVRISISPEDASGMKIGENAEVRFLKKG</sequence>
<feature type="coiled-coil region" evidence="3">
    <location>
        <begin position="86"/>
        <end position="113"/>
    </location>
</feature>
<accession>A0A6I2UBG1</accession>
<keyword evidence="4" id="KW-1133">Transmembrane helix</keyword>
<keyword evidence="7" id="KW-1185">Reference proteome</keyword>
<keyword evidence="4" id="KW-0472">Membrane</keyword>
<dbReference type="SUPFAM" id="SSF111369">
    <property type="entry name" value="HlyD-like secretion proteins"/>
    <property type="match status" value="2"/>
</dbReference>
<gene>
    <name evidence="6" type="ORF">FYJ84_07645</name>
</gene>
<organism evidence="6 7">
    <name type="scientific">Anaerovibrio slackiae</name>
    <dbReference type="NCBI Taxonomy" id="2652309"/>
    <lineage>
        <taxon>Bacteria</taxon>
        <taxon>Bacillati</taxon>
        <taxon>Bacillota</taxon>
        <taxon>Negativicutes</taxon>
        <taxon>Selenomonadales</taxon>
        <taxon>Selenomonadaceae</taxon>
        <taxon>Anaerovibrio</taxon>
    </lineage>
</organism>
<evidence type="ECO:0000256" key="3">
    <source>
        <dbReference type="SAM" id="Coils"/>
    </source>
</evidence>
<feature type="transmembrane region" description="Helical" evidence="4">
    <location>
        <begin position="16"/>
        <end position="36"/>
    </location>
</feature>
<evidence type="ECO:0000313" key="6">
    <source>
        <dbReference type="EMBL" id="MSU08853.1"/>
    </source>
</evidence>
<evidence type="ECO:0000256" key="2">
    <source>
        <dbReference type="ARBA" id="ARBA00023054"/>
    </source>
</evidence>
<dbReference type="Pfam" id="PF25917">
    <property type="entry name" value="BSH_RND"/>
    <property type="match status" value="1"/>
</dbReference>
<keyword evidence="2 3" id="KW-0175">Coiled coil</keyword>
<dbReference type="Gene3D" id="2.40.50.100">
    <property type="match status" value="1"/>
</dbReference>
<dbReference type="Gene3D" id="2.40.30.170">
    <property type="match status" value="1"/>
</dbReference>
<dbReference type="GeneID" id="96778787"/>
<dbReference type="InterPro" id="IPR050465">
    <property type="entry name" value="UPF0194_transport"/>
</dbReference>
<dbReference type="InterPro" id="IPR058625">
    <property type="entry name" value="MdtA-like_BSH"/>
</dbReference>
<evidence type="ECO:0000256" key="4">
    <source>
        <dbReference type="SAM" id="Phobius"/>
    </source>
</evidence>
<name>A0A6I2UBG1_9FIRM</name>
<proteinExistence type="predicted"/>
<evidence type="ECO:0000313" key="7">
    <source>
        <dbReference type="Proteomes" id="UP000433181"/>
    </source>
</evidence>
<protein>
    <submittedName>
        <fullName evidence="6">HlyD family efflux transporter periplasmic adaptor subunit</fullName>
    </submittedName>
</protein>